<keyword evidence="1" id="KW-0472">Membrane</keyword>
<sequence>VSLYCCFVCVCICQLVCLFPVLVVFPHLTEGTCTYPQASFKACLHIIALLWSCAVCTGLGNKLYFFFQDPDLHGRNGLAISVSVFPYII</sequence>
<feature type="transmembrane region" description="Helical" evidence="1">
    <location>
        <begin position="7"/>
        <end position="26"/>
    </location>
</feature>
<dbReference type="AlphaFoldDB" id="A0AA35T8T0"/>
<evidence type="ECO:0000256" key="1">
    <source>
        <dbReference type="SAM" id="Phobius"/>
    </source>
</evidence>
<evidence type="ECO:0000313" key="3">
    <source>
        <dbReference type="Proteomes" id="UP001174909"/>
    </source>
</evidence>
<dbReference type="EMBL" id="CASHTH010003324">
    <property type="protein sequence ID" value="CAI8043367.1"/>
    <property type="molecule type" value="Genomic_DNA"/>
</dbReference>
<protein>
    <submittedName>
        <fullName evidence="2">Uncharacterized protein</fullName>
    </submittedName>
</protein>
<keyword evidence="1" id="KW-0812">Transmembrane</keyword>
<name>A0AA35T8T0_GEOBA</name>
<keyword evidence="3" id="KW-1185">Reference proteome</keyword>
<comment type="caution">
    <text evidence="2">The sequence shown here is derived from an EMBL/GenBank/DDBJ whole genome shotgun (WGS) entry which is preliminary data.</text>
</comment>
<keyword evidence="1" id="KW-1133">Transmembrane helix</keyword>
<proteinExistence type="predicted"/>
<feature type="non-terminal residue" evidence="2">
    <location>
        <position position="89"/>
    </location>
</feature>
<feature type="transmembrane region" description="Helical" evidence="1">
    <location>
        <begin position="46"/>
        <end position="67"/>
    </location>
</feature>
<dbReference type="Proteomes" id="UP001174909">
    <property type="component" value="Unassembled WGS sequence"/>
</dbReference>
<evidence type="ECO:0000313" key="2">
    <source>
        <dbReference type="EMBL" id="CAI8043367.1"/>
    </source>
</evidence>
<organism evidence="2 3">
    <name type="scientific">Geodia barretti</name>
    <name type="common">Barrett's horny sponge</name>
    <dbReference type="NCBI Taxonomy" id="519541"/>
    <lineage>
        <taxon>Eukaryota</taxon>
        <taxon>Metazoa</taxon>
        <taxon>Porifera</taxon>
        <taxon>Demospongiae</taxon>
        <taxon>Heteroscleromorpha</taxon>
        <taxon>Tetractinellida</taxon>
        <taxon>Astrophorina</taxon>
        <taxon>Geodiidae</taxon>
        <taxon>Geodia</taxon>
    </lineage>
</organism>
<accession>A0AA35T8T0</accession>
<gene>
    <name evidence="2" type="ORF">GBAR_LOCUS24060</name>
</gene>
<reference evidence="2" key="1">
    <citation type="submission" date="2023-03" db="EMBL/GenBank/DDBJ databases">
        <authorList>
            <person name="Steffen K."/>
            <person name="Cardenas P."/>
        </authorList>
    </citation>
    <scope>NUCLEOTIDE SEQUENCE</scope>
</reference>